<gene>
    <name evidence="2" type="ORF">HDK90DRAFT_222839</name>
</gene>
<evidence type="ECO:0008006" key="4">
    <source>
        <dbReference type="Google" id="ProtNLM"/>
    </source>
</evidence>
<feature type="compositionally biased region" description="Low complexity" evidence="1">
    <location>
        <begin position="130"/>
        <end position="143"/>
    </location>
</feature>
<name>A0ABR1YU71_9PEZI</name>
<evidence type="ECO:0000256" key="1">
    <source>
        <dbReference type="SAM" id="MobiDB-lite"/>
    </source>
</evidence>
<dbReference type="Proteomes" id="UP001492380">
    <property type="component" value="Unassembled WGS sequence"/>
</dbReference>
<evidence type="ECO:0000313" key="3">
    <source>
        <dbReference type="Proteomes" id="UP001492380"/>
    </source>
</evidence>
<dbReference type="EMBL" id="JBBWRZ010000004">
    <property type="protein sequence ID" value="KAK8238329.1"/>
    <property type="molecule type" value="Genomic_DNA"/>
</dbReference>
<evidence type="ECO:0000313" key="2">
    <source>
        <dbReference type="EMBL" id="KAK8238329.1"/>
    </source>
</evidence>
<feature type="region of interest" description="Disordered" evidence="1">
    <location>
        <begin position="95"/>
        <end position="173"/>
    </location>
</feature>
<organism evidence="2 3">
    <name type="scientific">Phyllosticta capitalensis</name>
    <dbReference type="NCBI Taxonomy" id="121624"/>
    <lineage>
        <taxon>Eukaryota</taxon>
        <taxon>Fungi</taxon>
        <taxon>Dikarya</taxon>
        <taxon>Ascomycota</taxon>
        <taxon>Pezizomycotina</taxon>
        <taxon>Dothideomycetes</taxon>
        <taxon>Dothideomycetes incertae sedis</taxon>
        <taxon>Botryosphaeriales</taxon>
        <taxon>Phyllostictaceae</taxon>
        <taxon>Phyllosticta</taxon>
    </lineage>
</organism>
<comment type="caution">
    <text evidence="2">The sequence shown here is derived from an EMBL/GenBank/DDBJ whole genome shotgun (WGS) entry which is preliminary data.</text>
</comment>
<proteinExistence type="predicted"/>
<protein>
    <recommendedName>
        <fullName evidence="4">RRM domain-containing protein</fullName>
    </recommendedName>
</protein>
<feature type="compositionally biased region" description="Polar residues" evidence="1">
    <location>
        <begin position="154"/>
        <end position="165"/>
    </location>
</feature>
<sequence>MDEPVAPDVVYDQVTIGRNYYNHLLIRSDYYAPLDETAPLGTPIPTVKITREEHEYLVKSAREYITLRRHLLDYGMPLRTLDTLTLSGYPVLRGAADDADHGSQPSPTHSNGSTVASSADDKHSTPRTESFGFSTPSSASSAGRKPPAKDSMLESPQSVSDSCISPSKGRAQPNISHQFDEIRREDQRSIQLFNLPRHTTHQDIVDVARGGALVDVYIHWQTRSARVSFVQGSQAAPFKHHADLFGISIKGHPVQIDWAQDQFQIYGALAKKIKFGATRVLVLRNAVGLIGEARIRDDMEHIHNLVIINVKPYGHDIVVECSSIYSAEFARTCMMSRNPYRNFKIESFPDHCAEELPPTRPARISASLPKAKPTPMSRNIYSVLAMDQDSEADE</sequence>
<dbReference type="SUPFAM" id="SSF54928">
    <property type="entry name" value="RNA-binding domain, RBD"/>
    <property type="match status" value="1"/>
</dbReference>
<feature type="compositionally biased region" description="Polar residues" evidence="1">
    <location>
        <begin position="103"/>
        <end position="117"/>
    </location>
</feature>
<keyword evidence="3" id="KW-1185">Reference proteome</keyword>
<accession>A0ABR1YU71</accession>
<reference evidence="2 3" key="1">
    <citation type="submission" date="2024-04" db="EMBL/GenBank/DDBJ databases">
        <title>Phyllosticta paracitricarpa is synonymous to the EU quarantine fungus P. citricarpa based on phylogenomic analyses.</title>
        <authorList>
            <consortium name="Lawrence Berkeley National Laboratory"/>
            <person name="Van Ingen-Buijs V.A."/>
            <person name="Van Westerhoven A.C."/>
            <person name="Haridas S."/>
            <person name="Skiadas P."/>
            <person name="Martin F."/>
            <person name="Groenewald J.Z."/>
            <person name="Crous P.W."/>
            <person name="Seidl M.F."/>
        </authorList>
    </citation>
    <scope>NUCLEOTIDE SEQUENCE [LARGE SCALE GENOMIC DNA]</scope>
    <source>
        <strain evidence="2 3">CBS 123374</strain>
    </source>
</reference>
<dbReference type="InterPro" id="IPR035979">
    <property type="entry name" value="RBD_domain_sf"/>
</dbReference>